<dbReference type="InterPro" id="IPR001926">
    <property type="entry name" value="TrpB-like_PALP"/>
</dbReference>
<dbReference type="Pfam" id="PF00291">
    <property type="entry name" value="PALP"/>
    <property type="match status" value="1"/>
</dbReference>
<dbReference type="GO" id="GO:0006535">
    <property type="term" value="P:cysteine biosynthetic process from serine"/>
    <property type="evidence" value="ECO:0007669"/>
    <property type="project" value="InterPro"/>
</dbReference>
<evidence type="ECO:0000313" key="8">
    <source>
        <dbReference type="EMBL" id="XBP73169.1"/>
    </source>
</evidence>
<dbReference type="InterPro" id="IPR036052">
    <property type="entry name" value="TrpB-like_PALP_sf"/>
</dbReference>
<evidence type="ECO:0000256" key="3">
    <source>
        <dbReference type="ARBA" id="ARBA00022898"/>
    </source>
</evidence>
<keyword evidence="8" id="KW-0614">Plasmid</keyword>
<evidence type="ECO:0000259" key="7">
    <source>
        <dbReference type="Pfam" id="PF00291"/>
    </source>
</evidence>
<dbReference type="PROSITE" id="PS00901">
    <property type="entry name" value="CYS_SYNTHASE"/>
    <property type="match status" value="1"/>
</dbReference>
<geneLocation type="plasmid" evidence="8">
    <name>p4</name>
</geneLocation>
<dbReference type="FunFam" id="3.40.50.1100:FF:000003">
    <property type="entry name" value="Cystathionine beta-synthase"/>
    <property type="match status" value="1"/>
</dbReference>
<feature type="domain" description="Tryptophan synthase beta chain-like PALP" evidence="7">
    <location>
        <begin position="6"/>
        <end position="301"/>
    </location>
</feature>
<evidence type="ECO:0000256" key="6">
    <source>
        <dbReference type="ARBA" id="ARBA00079153"/>
    </source>
</evidence>
<evidence type="ECO:0000256" key="2">
    <source>
        <dbReference type="ARBA" id="ARBA00007103"/>
    </source>
</evidence>
<evidence type="ECO:0000256" key="1">
    <source>
        <dbReference type="ARBA" id="ARBA00001933"/>
    </source>
</evidence>
<dbReference type="FunFam" id="3.40.50.1100:FF:000118">
    <property type="entry name" value="Related to CYS4-cystathionine beta-synthase"/>
    <property type="match status" value="1"/>
</dbReference>
<dbReference type="RefSeq" id="WP_349283182.1">
    <property type="nucleotide sequence ID" value="NZ_CBCSCU010000041.1"/>
</dbReference>
<comment type="similarity">
    <text evidence="2">Belongs to the cysteine synthase/cystathionine beta-synthase family.</text>
</comment>
<evidence type="ECO:0000256" key="5">
    <source>
        <dbReference type="ARBA" id="ARBA00078257"/>
    </source>
</evidence>
<name>A0AAU7LZP3_9BURK</name>
<comment type="cofactor">
    <cofactor evidence="1">
        <name>pyridoxal 5'-phosphate</name>
        <dbReference type="ChEBI" id="CHEBI:597326"/>
    </cofactor>
</comment>
<dbReference type="GO" id="GO:0016765">
    <property type="term" value="F:transferase activity, transferring alkyl or aryl (other than methyl) groups"/>
    <property type="evidence" value="ECO:0007669"/>
    <property type="project" value="UniProtKB-ARBA"/>
</dbReference>
<dbReference type="InterPro" id="IPR001216">
    <property type="entry name" value="P-phosphate_BS"/>
</dbReference>
<dbReference type="AlphaFoldDB" id="A0AAU7LZP3"/>
<keyword evidence="3" id="KW-0663">Pyridoxal phosphate</keyword>
<protein>
    <recommendedName>
        <fullName evidence="4">Cysteine synthase B</fullName>
    </recommendedName>
    <alternativeName>
        <fullName evidence="5">O-acetylserine (thiol)-lyase B</fullName>
    </alternativeName>
    <alternativeName>
        <fullName evidence="6">O-acetylserine sulfhydrylase B</fullName>
    </alternativeName>
</protein>
<dbReference type="Gene3D" id="3.40.50.1100">
    <property type="match status" value="2"/>
</dbReference>
<proteinExistence type="inferred from homology"/>
<organism evidence="8">
    <name type="scientific">Polaromonas hydrogenivorans</name>
    <dbReference type="NCBI Taxonomy" id="335476"/>
    <lineage>
        <taxon>Bacteria</taxon>
        <taxon>Pseudomonadati</taxon>
        <taxon>Pseudomonadota</taxon>
        <taxon>Betaproteobacteria</taxon>
        <taxon>Burkholderiales</taxon>
        <taxon>Comamonadaceae</taxon>
        <taxon>Polaromonas</taxon>
    </lineage>
</organism>
<dbReference type="EMBL" id="CP157679">
    <property type="protein sequence ID" value="XBP73169.1"/>
    <property type="molecule type" value="Genomic_DNA"/>
</dbReference>
<sequence>MRYESILDAIGHTPLVRLNQLSRHLPCAIYAKLEFLNPGGSVKDRIGLYMIQQAERRGEIGPGATIVECTSGNTGMGLALFAAGRGYKTVFTIADKQSSEKIDMLRAMGAQVVVCPTDVPPDDPRGYIQVARQLAQDLPGAFLCNQYDNPDNTLAHYASTGPEIWNDTGGLVTHFVCGMGTCGTISGTGRYLKEQNAMVRVIGVDPQGSIFHDLFHRGVAVPPHVYKLEGIGEDFIPKALDWSVIDDVIQVSDKDSFVMARQLARAEGLFAGGSSGAAMLAALQVASTLGPNDQVVVLLPDGGRQYLGKLYNDDWMREHGYLETSPDAAPPASGQS</sequence>
<keyword evidence="8" id="KW-0808">Transferase</keyword>
<dbReference type="PANTHER" id="PTHR10314">
    <property type="entry name" value="CYSTATHIONINE BETA-SYNTHASE"/>
    <property type="match status" value="1"/>
</dbReference>
<dbReference type="SUPFAM" id="SSF53686">
    <property type="entry name" value="Tryptophan synthase beta subunit-like PLP-dependent enzymes"/>
    <property type="match status" value="1"/>
</dbReference>
<gene>
    <name evidence="8" type="ORF">ABLV49_25565</name>
</gene>
<evidence type="ECO:0000256" key="4">
    <source>
        <dbReference type="ARBA" id="ARBA00072081"/>
    </source>
</evidence>
<dbReference type="CDD" id="cd01561">
    <property type="entry name" value="CBS_like"/>
    <property type="match status" value="1"/>
</dbReference>
<dbReference type="InterPro" id="IPR050214">
    <property type="entry name" value="Cys_Synth/Cystath_Beta-Synth"/>
</dbReference>
<accession>A0AAU7LZP3</accession>
<reference evidence="8" key="1">
    <citation type="submission" date="2024-05" db="EMBL/GenBank/DDBJ databases">
        <authorList>
            <person name="Bunk B."/>
            <person name="Swiderski J."/>
            <person name="Sproer C."/>
            <person name="Thiel V."/>
        </authorList>
    </citation>
    <scope>NUCLEOTIDE SEQUENCE</scope>
    <source>
        <strain evidence="8">DSM 17735</strain>
        <plasmid evidence="8">p4</plasmid>
    </source>
</reference>